<reference evidence="13 14" key="1">
    <citation type="submission" date="2019-10" db="EMBL/GenBank/DDBJ databases">
        <title>A soil myxobacterium in the family Polyangiaceae.</title>
        <authorList>
            <person name="Li Y."/>
            <person name="Wang J."/>
        </authorList>
    </citation>
    <scope>NUCLEOTIDE SEQUENCE [LARGE SCALE GENOMIC DNA]</scope>
    <source>
        <strain evidence="13 14">DSM 14734</strain>
    </source>
</reference>
<dbReference type="UniPathway" id="UPA00035">
    <property type="reaction ID" value="UER00044"/>
</dbReference>
<dbReference type="InterPro" id="IPR006653">
    <property type="entry name" value="Trp_synth_b_CS"/>
</dbReference>
<sequence length="400" mass="41968">MTAAGYFGPFGGRFVAETLVPALEELDHARQELLPSPAFQAELHELLRSYVGRPTPLTEAKRLARRIDPDGGAIAELLLKREDLCHTGAHKINNALGQLLLAKAMGKTRIIAETGAGQHGVATATAAALLGLPCEVYQGALDMERQAPNVARMRLLGARVVPVESGSRTLKDAMNEALRDWVTNVRTTYYCVGSAAGPHPYPTLVAELQRIIGDEARAACATRGALPDAVIACVGGGSNAIGIFKAFEGDAGVSLYGVEAAGHGLDTDRHAATLSRGRVGVLHGAKTYVLCDEAGQVEEAHSVSAGLDYPGVGPEHARLRDTGRATYVSATDEEALAAAREVARSEGIVVALETAHAFAAIGAIARREAEARGRPSRILVCLSGRGDKDLDTITAYVGGK</sequence>
<dbReference type="Gene3D" id="3.40.50.1100">
    <property type="match status" value="2"/>
</dbReference>
<dbReference type="PANTHER" id="PTHR48077:SF3">
    <property type="entry name" value="TRYPTOPHAN SYNTHASE"/>
    <property type="match status" value="1"/>
</dbReference>
<feature type="domain" description="Tryptophan synthase beta chain-like PALP" evidence="12">
    <location>
        <begin position="51"/>
        <end position="384"/>
    </location>
</feature>
<dbReference type="RefSeq" id="WP_338046250.1">
    <property type="nucleotide sequence ID" value="NZ_WJIE01000002.1"/>
</dbReference>
<evidence type="ECO:0000256" key="4">
    <source>
        <dbReference type="ARBA" id="ARBA00011270"/>
    </source>
</evidence>
<dbReference type="InterPro" id="IPR001926">
    <property type="entry name" value="TrpB-like_PALP"/>
</dbReference>
<accession>A0A6N7PHI1</accession>
<evidence type="ECO:0000256" key="10">
    <source>
        <dbReference type="ARBA" id="ARBA00049047"/>
    </source>
</evidence>
<keyword evidence="9 11" id="KW-0456">Lyase</keyword>
<evidence type="ECO:0000256" key="11">
    <source>
        <dbReference type="HAMAP-Rule" id="MF_00133"/>
    </source>
</evidence>
<evidence type="ECO:0000256" key="9">
    <source>
        <dbReference type="ARBA" id="ARBA00023239"/>
    </source>
</evidence>
<dbReference type="EC" id="4.2.1.20" evidence="11"/>
<comment type="catalytic activity">
    <reaction evidence="10 11">
        <text>(1S,2R)-1-C-(indol-3-yl)glycerol 3-phosphate + L-serine = D-glyceraldehyde 3-phosphate + L-tryptophan + H2O</text>
        <dbReference type="Rhea" id="RHEA:10532"/>
        <dbReference type="ChEBI" id="CHEBI:15377"/>
        <dbReference type="ChEBI" id="CHEBI:33384"/>
        <dbReference type="ChEBI" id="CHEBI:57912"/>
        <dbReference type="ChEBI" id="CHEBI:58866"/>
        <dbReference type="ChEBI" id="CHEBI:59776"/>
        <dbReference type="EC" id="4.2.1.20"/>
    </reaction>
</comment>
<dbReference type="EMBL" id="WJIE01000002">
    <property type="protein sequence ID" value="MRG91533.1"/>
    <property type="molecule type" value="Genomic_DNA"/>
</dbReference>
<gene>
    <name evidence="11 13" type="primary">trpB</name>
    <name evidence="13" type="ORF">GF068_06285</name>
</gene>
<comment type="pathway">
    <text evidence="2 11">Amino-acid biosynthesis; L-tryptophan biosynthesis; L-tryptophan from chorismate: step 5/5.</text>
</comment>
<evidence type="ECO:0000256" key="1">
    <source>
        <dbReference type="ARBA" id="ARBA00001933"/>
    </source>
</evidence>
<dbReference type="PANTHER" id="PTHR48077">
    <property type="entry name" value="TRYPTOPHAN SYNTHASE-RELATED"/>
    <property type="match status" value="1"/>
</dbReference>
<dbReference type="GO" id="GO:0005737">
    <property type="term" value="C:cytoplasm"/>
    <property type="evidence" value="ECO:0007669"/>
    <property type="project" value="TreeGrafter"/>
</dbReference>
<proteinExistence type="inferred from homology"/>
<evidence type="ECO:0000256" key="8">
    <source>
        <dbReference type="ARBA" id="ARBA00023141"/>
    </source>
</evidence>
<evidence type="ECO:0000259" key="12">
    <source>
        <dbReference type="Pfam" id="PF00291"/>
    </source>
</evidence>
<evidence type="ECO:0000313" key="14">
    <source>
        <dbReference type="Proteomes" id="UP000440224"/>
    </source>
</evidence>
<evidence type="ECO:0000256" key="3">
    <source>
        <dbReference type="ARBA" id="ARBA00009982"/>
    </source>
</evidence>
<dbReference type="FunFam" id="3.40.50.1100:FF:000004">
    <property type="entry name" value="Tryptophan synthase beta chain"/>
    <property type="match status" value="1"/>
</dbReference>
<dbReference type="GO" id="GO:0004834">
    <property type="term" value="F:tryptophan synthase activity"/>
    <property type="evidence" value="ECO:0007669"/>
    <property type="project" value="UniProtKB-UniRule"/>
</dbReference>
<dbReference type="CDD" id="cd06446">
    <property type="entry name" value="Trp-synth_B"/>
    <property type="match status" value="1"/>
</dbReference>
<evidence type="ECO:0000313" key="13">
    <source>
        <dbReference type="EMBL" id="MRG91533.1"/>
    </source>
</evidence>
<evidence type="ECO:0000256" key="6">
    <source>
        <dbReference type="ARBA" id="ARBA00022822"/>
    </source>
</evidence>
<keyword evidence="7 11" id="KW-0663">Pyridoxal phosphate</keyword>
<comment type="caution">
    <text evidence="13">The sequence shown here is derived from an EMBL/GenBank/DDBJ whole genome shotgun (WGS) entry which is preliminary data.</text>
</comment>
<comment type="similarity">
    <text evidence="3 11">Belongs to the TrpB family.</text>
</comment>
<dbReference type="NCBIfam" id="TIGR00263">
    <property type="entry name" value="trpB"/>
    <property type="match status" value="1"/>
</dbReference>
<evidence type="ECO:0000256" key="2">
    <source>
        <dbReference type="ARBA" id="ARBA00004733"/>
    </source>
</evidence>
<dbReference type="InterPro" id="IPR006654">
    <property type="entry name" value="Trp_synth_beta"/>
</dbReference>
<name>A0A6N7PHI1_9BACT</name>
<dbReference type="PROSITE" id="PS00168">
    <property type="entry name" value="TRP_SYNTHASE_BETA"/>
    <property type="match status" value="1"/>
</dbReference>
<keyword evidence="8 11" id="KW-0057">Aromatic amino acid biosynthesis</keyword>
<comment type="cofactor">
    <cofactor evidence="1 11">
        <name>pyridoxal 5'-phosphate</name>
        <dbReference type="ChEBI" id="CHEBI:597326"/>
    </cofactor>
</comment>
<dbReference type="AlphaFoldDB" id="A0A6N7PHI1"/>
<organism evidence="13 14">
    <name type="scientific">Polyangium spumosum</name>
    <dbReference type="NCBI Taxonomy" id="889282"/>
    <lineage>
        <taxon>Bacteria</taxon>
        <taxon>Pseudomonadati</taxon>
        <taxon>Myxococcota</taxon>
        <taxon>Polyangia</taxon>
        <taxon>Polyangiales</taxon>
        <taxon>Polyangiaceae</taxon>
        <taxon>Polyangium</taxon>
    </lineage>
</organism>
<evidence type="ECO:0000256" key="7">
    <source>
        <dbReference type="ARBA" id="ARBA00022898"/>
    </source>
</evidence>
<dbReference type="PIRSF" id="PIRSF001413">
    <property type="entry name" value="Trp_syn_beta"/>
    <property type="match status" value="1"/>
</dbReference>
<dbReference type="HAMAP" id="MF_00133">
    <property type="entry name" value="Trp_synth_beta"/>
    <property type="match status" value="1"/>
</dbReference>
<evidence type="ECO:0000256" key="5">
    <source>
        <dbReference type="ARBA" id="ARBA00022605"/>
    </source>
</evidence>
<protein>
    <recommendedName>
        <fullName evidence="11">Tryptophan synthase beta chain</fullName>
        <ecNumber evidence="11">4.2.1.20</ecNumber>
    </recommendedName>
</protein>
<dbReference type="FunFam" id="3.40.50.1100:FF:000001">
    <property type="entry name" value="Tryptophan synthase beta chain"/>
    <property type="match status" value="1"/>
</dbReference>
<dbReference type="Pfam" id="PF00291">
    <property type="entry name" value="PALP"/>
    <property type="match status" value="1"/>
</dbReference>
<comment type="function">
    <text evidence="11">The beta subunit is responsible for the synthesis of L-tryptophan from indole and L-serine.</text>
</comment>
<keyword evidence="14" id="KW-1185">Reference proteome</keyword>
<feature type="modified residue" description="N6-(pyridoxal phosphate)lysine" evidence="11">
    <location>
        <position position="91"/>
    </location>
</feature>
<comment type="subunit">
    <text evidence="4 11">Tetramer of two alpha and two beta chains.</text>
</comment>
<dbReference type="InterPro" id="IPR036052">
    <property type="entry name" value="TrpB-like_PALP_sf"/>
</dbReference>
<keyword evidence="5 11" id="KW-0028">Amino-acid biosynthesis</keyword>
<dbReference type="InterPro" id="IPR023026">
    <property type="entry name" value="Trp_synth_beta/beta-like"/>
</dbReference>
<dbReference type="SUPFAM" id="SSF53686">
    <property type="entry name" value="Tryptophan synthase beta subunit-like PLP-dependent enzymes"/>
    <property type="match status" value="1"/>
</dbReference>
<dbReference type="Proteomes" id="UP000440224">
    <property type="component" value="Unassembled WGS sequence"/>
</dbReference>
<keyword evidence="6 11" id="KW-0822">Tryptophan biosynthesis</keyword>